<evidence type="ECO:0000313" key="3">
    <source>
        <dbReference type="Proteomes" id="UP000076218"/>
    </source>
</evidence>
<feature type="transmembrane region" description="Helical" evidence="1">
    <location>
        <begin position="95"/>
        <end position="115"/>
    </location>
</feature>
<dbReference type="Proteomes" id="UP000076218">
    <property type="component" value="Unassembled WGS sequence"/>
</dbReference>
<dbReference type="RefSeq" id="WP_063072305.1">
    <property type="nucleotide sequence ID" value="NZ_LQXA01000045.1"/>
</dbReference>
<evidence type="ECO:0000256" key="1">
    <source>
        <dbReference type="SAM" id="Phobius"/>
    </source>
</evidence>
<comment type="caution">
    <text evidence="2">The sequence shown here is derived from an EMBL/GenBank/DDBJ whole genome shotgun (WGS) entry which is preliminary data.</text>
</comment>
<dbReference type="AlphaFoldDB" id="A0A154UZ18"/>
<protein>
    <submittedName>
        <fullName evidence="2">Uncharacterized protein</fullName>
    </submittedName>
</protein>
<proteinExistence type="predicted"/>
<keyword evidence="1" id="KW-0472">Membrane</keyword>
<sequence>MRDLARWLHPLLLGGAWGSLWAAVTAWRDGPDDAAPFLLGAAVVAGALAVPALAVASRPLVSYFFGSSRRTFTVVLLLVLSVGAPRLILSGEVVVDGLILAAVSVVLAAVAAAAAQRALSRRTPDSPDGLDGA</sequence>
<evidence type="ECO:0000313" key="2">
    <source>
        <dbReference type="EMBL" id="KZC94317.1"/>
    </source>
</evidence>
<feature type="transmembrane region" description="Helical" evidence="1">
    <location>
        <begin position="38"/>
        <end position="60"/>
    </location>
</feature>
<name>A0A154UZ18_9MICO</name>
<feature type="transmembrane region" description="Helical" evidence="1">
    <location>
        <begin position="72"/>
        <end position="89"/>
    </location>
</feature>
<organism evidence="2 3">
    <name type="scientific">Clavibacter tessellarius</name>
    <dbReference type="NCBI Taxonomy" id="31965"/>
    <lineage>
        <taxon>Bacteria</taxon>
        <taxon>Bacillati</taxon>
        <taxon>Actinomycetota</taxon>
        <taxon>Actinomycetes</taxon>
        <taxon>Micrococcales</taxon>
        <taxon>Microbacteriaceae</taxon>
        <taxon>Clavibacter</taxon>
    </lineage>
</organism>
<keyword evidence="1" id="KW-0812">Transmembrane</keyword>
<gene>
    <name evidence="2" type="ORF">AWH51_00075</name>
</gene>
<accession>A0A154UZ18</accession>
<dbReference type="EMBL" id="LQXA01000045">
    <property type="protein sequence ID" value="KZC94317.1"/>
    <property type="molecule type" value="Genomic_DNA"/>
</dbReference>
<reference evidence="2 3" key="1">
    <citation type="submission" date="2016-01" db="EMBL/GenBank/DDBJ databases">
        <title>Draft genome sequence of Clavibacter michiganensis subsp. tessellarius DOAB 609.</title>
        <authorList>
            <person name="Tambong J.T."/>
        </authorList>
    </citation>
    <scope>NUCLEOTIDE SEQUENCE [LARGE SCALE GENOMIC DNA]</scope>
    <source>
        <strain evidence="2 3">DOAB 609</strain>
    </source>
</reference>
<keyword evidence="1" id="KW-1133">Transmembrane helix</keyword>